<comment type="subcellular location">
    <subcellularLocation>
        <location evidence="1">Nucleus</location>
        <location evidence="1">Nucleolus</location>
    </subcellularLocation>
</comment>
<evidence type="ECO:0000256" key="4">
    <source>
        <dbReference type="ARBA" id="ARBA00023054"/>
    </source>
</evidence>
<keyword evidence="3" id="KW-0690">Ribosome biogenesis</keyword>
<sequence>MAKKKRVRPPSESEDDFDEGEDEMVEDADDDIARELAFYTQAIVRFQGSSTPWLRPADYYAEMVKTDQHMAKVKEQLMYEQRSIEQAEERRKQREAKQYSKQVQADKQKERNASKKRAISDVSKLRKQRVKSGFAGELDYDAEMAAMERGTDSRGVE</sequence>
<dbReference type="GO" id="GO:0042273">
    <property type="term" value="P:ribosomal large subunit biogenesis"/>
    <property type="evidence" value="ECO:0007669"/>
    <property type="project" value="TreeGrafter"/>
</dbReference>
<evidence type="ECO:0000256" key="6">
    <source>
        <dbReference type="SAM" id="MobiDB-lite"/>
    </source>
</evidence>
<feature type="compositionally biased region" description="Acidic residues" evidence="6">
    <location>
        <begin position="12"/>
        <end position="27"/>
    </location>
</feature>
<evidence type="ECO:0000313" key="8">
    <source>
        <dbReference type="Proteomes" id="UP000485058"/>
    </source>
</evidence>
<dbReference type="Pfam" id="PF05890">
    <property type="entry name" value="Ebp2"/>
    <property type="match status" value="1"/>
</dbReference>
<evidence type="ECO:0000256" key="2">
    <source>
        <dbReference type="ARBA" id="ARBA00007336"/>
    </source>
</evidence>
<dbReference type="Proteomes" id="UP000485058">
    <property type="component" value="Unassembled WGS sequence"/>
</dbReference>
<evidence type="ECO:0000313" key="7">
    <source>
        <dbReference type="EMBL" id="GFH12146.1"/>
    </source>
</evidence>
<keyword evidence="5" id="KW-0539">Nucleus</keyword>
<evidence type="ECO:0000256" key="1">
    <source>
        <dbReference type="ARBA" id="ARBA00004604"/>
    </source>
</evidence>
<reference evidence="7 8" key="1">
    <citation type="submission" date="2020-02" db="EMBL/GenBank/DDBJ databases">
        <title>Draft genome sequence of Haematococcus lacustris strain NIES-144.</title>
        <authorList>
            <person name="Morimoto D."/>
            <person name="Nakagawa S."/>
            <person name="Yoshida T."/>
            <person name="Sawayama S."/>
        </authorList>
    </citation>
    <scope>NUCLEOTIDE SEQUENCE [LARGE SCALE GENOMIC DNA]</scope>
    <source>
        <strain evidence="7 8">NIES-144</strain>
    </source>
</reference>
<protein>
    <submittedName>
        <fullName evidence="7">Uncharacterized protein</fullName>
    </submittedName>
</protein>
<dbReference type="GO" id="GO:0005730">
    <property type="term" value="C:nucleolus"/>
    <property type="evidence" value="ECO:0007669"/>
    <property type="project" value="UniProtKB-SubCell"/>
</dbReference>
<evidence type="ECO:0000256" key="3">
    <source>
        <dbReference type="ARBA" id="ARBA00022517"/>
    </source>
</evidence>
<dbReference type="EMBL" id="BLLF01000472">
    <property type="protein sequence ID" value="GFH12146.1"/>
    <property type="molecule type" value="Genomic_DNA"/>
</dbReference>
<accession>A0A699YYQ5</accession>
<feature type="region of interest" description="Disordered" evidence="6">
    <location>
        <begin position="83"/>
        <end position="122"/>
    </location>
</feature>
<comment type="caution">
    <text evidence="7">The sequence shown here is derived from an EMBL/GenBank/DDBJ whole genome shotgun (WGS) entry which is preliminary data.</text>
</comment>
<name>A0A699YYQ5_HAELA</name>
<feature type="region of interest" description="Disordered" evidence="6">
    <location>
        <begin position="1"/>
        <end position="27"/>
    </location>
</feature>
<keyword evidence="8" id="KW-1185">Reference proteome</keyword>
<feature type="compositionally biased region" description="Basic and acidic residues" evidence="6">
    <location>
        <begin position="83"/>
        <end position="113"/>
    </location>
</feature>
<dbReference type="AlphaFoldDB" id="A0A699YYQ5"/>
<dbReference type="InterPro" id="IPR008610">
    <property type="entry name" value="Ebp2"/>
</dbReference>
<dbReference type="PANTHER" id="PTHR13028">
    <property type="entry name" value="RRNA PROCESSING PROTEIN EBNA1-BINDING PROTEIN-RELATED"/>
    <property type="match status" value="1"/>
</dbReference>
<gene>
    <name evidence="7" type="ORF">HaLaN_07781</name>
</gene>
<evidence type="ECO:0000256" key="5">
    <source>
        <dbReference type="ARBA" id="ARBA00023242"/>
    </source>
</evidence>
<dbReference type="GO" id="GO:0006364">
    <property type="term" value="P:rRNA processing"/>
    <property type="evidence" value="ECO:0007669"/>
    <property type="project" value="TreeGrafter"/>
</dbReference>
<organism evidence="7 8">
    <name type="scientific">Haematococcus lacustris</name>
    <name type="common">Green alga</name>
    <name type="synonym">Haematococcus pluvialis</name>
    <dbReference type="NCBI Taxonomy" id="44745"/>
    <lineage>
        <taxon>Eukaryota</taxon>
        <taxon>Viridiplantae</taxon>
        <taxon>Chlorophyta</taxon>
        <taxon>core chlorophytes</taxon>
        <taxon>Chlorophyceae</taxon>
        <taxon>CS clade</taxon>
        <taxon>Chlamydomonadales</taxon>
        <taxon>Haematococcaceae</taxon>
        <taxon>Haematococcus</taxon>
    </lineage>
</organism>
<dbReference type="GO" id="GO:0030687">
    <property type="term" value="C:preribosome, large subunit precursor"/>
    <property type="evidence" value="ECO:0007669"/>
    <property type="project" value="TreeGrafter"/>
</dbReference>
<dbReference type="PANTHER" id="PTHR13028:SF0">
    <property type="entry name" value="RRNA-PROCESSING PROTEIN EBP2-RELATED"/>
    <property type="match status" value="1"/>
</dbReference>
<keyword evidence="4" id="KW-0175">Coiled coil</keyword>
<comment type="similarity">
    <text evidence="2">Belongs to the EBP2 family.</text>
</comment>
<dbReference type="GO" id="GO:0034399">
    <property type="term" value="C:nuclear periphery"/>
    <property type="evidence" value="ECO:0007669"/>
    <property type="project" value="TreeGrafter"/>
</dbReference>
<proteinExistence type="inferred from homology"/>